<name>A0A328YC33_9FLAO</name>
<dbReference type="AlphaFoldDB" id="A0A328YC33"/>
<evidence type="ECO:0000313" key="2">
    <source>
        <dbReference type="Proteomes" id="UP000248840"/>
    </source>
</evidence>
<dbReference type="RefSeq" id="WP_112113337.1">
    <property type="nucleotide sequence ID" value="NZ_QLSZ01000007.1"/>
</dbReference>
<organism evidence="1 2">
    <name type="scientific">Flavobacterium aciduliphilum</name>
    <dbReference type="NCBI Taxonomy" id="1101402"/>
    <lineage>
        <taxon>Bacteria</taxon>
        <taxon>Pseudomonadati</taxon>
        <taxon>Bacteroidota</taxon>
        <taxon>Flavobacteriia</taxon>
        <taxon>Flavobacteriales</taxon>
        <taxon>Flavobacteriaceae</taxon>
        <taxon>Flavobacterium</taxon>
    </lineage>
</organism>
<proteinExistence type="predicted"/>
<dbReference type="Proteomes" id="UP000248840">
    <property type="component" value="Unassembled WGS sequence"/>
</dbReference>
<gene>
    <name evidence="1" type="ORF">CLV55_10745</name>
</gene>
<dbReference type="OrthoDB" id="1429197at2"/>
<accession>A0A328YC33</accession>
<reference evidence="1 2" key="1">
    <citation type="submission" date="2018-06" db="EMBL/GenBank/DDBJ databases">
        <title>Genomic Encyclopedia of Archaeal and Bacterial Type Strains, Phase II (KMG-II): from individual species to whole genera.</title>
        <authorList>
            <person name="Goeker M."/>
        </authorList>
    </citation>
    <scope>NUCLEOTIDE SEQUENCE [LARGE SCALE GENOMIC DNA]</scope>
    <source>
        <strain evidence="1 2">DSM 25663</strain>
    </source>
</reference>
<dbReference type="EMBL" id="QLSZ01000007">
    <property type="protein sequence ID" value="RAR71489.1"/>
    <property type="molecule type" value="Genomic_DNA"/>
</dbReference>
<sequence>MKNFKTIITIILCVCYTVINAQSKEEDQKAIAIFEIKDARDNGSDFTPNVLEENAYLVLYKSNDGEEIMLSNYWEKSKSQSFGRIYSITKEGKPDTETEYKYDLYNFQWSYSNSYDDKKGTAKIKLFVVYKPQGTYFEFTILPENLDVLVYKGTMKGDLKLLDVKIDK</sequence>
<evidence type="ECO:0000313" key="1">
    <source>
        <dbReference type="EMBL" id="RAR71489.1"/>
    </source>
</evidence>
<comment type="caution">
    <text evidence="1">The sequence shown here is derived from an EMBL/GenBank/DDBJ whole genome shotgun (WGS) entry which is preliminary data.</text>
</comment>
<protein>
    <submittedName>
        <fullName evidence="1">Uncharacterized protein</fullName>
    </submittedName>
</protein>
<keyword evidence="2" id="KW-1185">Reference proteome</keyword>